<dbReference type="EMBL" id="JACYTN010000002">
    <property type="protein sequence ID" value="MBD8497388.1"/>
    <property type="molecule type" value="Genomic_DNA"/>
</dbReference>
<dbReference type="SUPFAM" id="SSF52833">
    <property type="entry name" value="Thioredoxin-like"/>
    <property type="match status" value="1"/>
</dbReference>
<evidence type="ECO:0000313" key="2">
    <source>
        <dbReference type="Proteomes" id="UP000634529"/>
    </source>
</evidence>
<dbReference type="InterPro" id="IPR036249">
    <property type="entry name" value="Thioredoxin-like_sf"/>
</dbReference>
<dbReference type="RefSeq" id="WP_192023837.1">
    <property type="nucleotide sequence ID" value="NZ_JACYTN010000002.1"/>
</dbReference>
<reference evidence="1 2" key="1">
    <citation type="submission" date="2020-09" db="EMBL/GenBank/DDBJ databases">
        <title>Paenibacillus sp. CAU 1523 isolated from sand of Haeundae Beach.</title>
        <authorList>
            <person name="Kim W."/>
        </authorList>
    </citation>
    <scope>NUCLEOTIDE SEQUENCE [LARGE SCALE GENOMIC DNA]</scope>
    <source>
        <strain evidence="1 2">CAU 1523</strain>
    </source>
</reference>
<protein>
    <submittedName>
        <fullName evidence="1">DUF393 domain-containing protein</fullName>
    </submittedName>
</protein>
<comment type="caution">
    <text evidence="1">The sequence shown here is derived from an EMBL/GenBank/DDBJ whole genome shotgun (WGS) entry which is preliminary data.</text>
</comment>
<keyword evidence="2" id="KW-1185">Reference proteome</keyword>
<name>A0ABR9ATF8_9BACL</name>
<organism evidence="1 2">
    <name type="scientific">Paenibacillus arenosi</name>
    <dbReference type="NCBI Taxonomy" id="2774142"/>
    <lineage>
        <taxon>Bacteria</taxon>
        <taxon>Bacillati</taxon>
        <taxon>Bacillota</taxon>
        <taxon>Bacilli</taxon>
        <taxon>Bacillales</taxon>
        <taxon>Paenibacillaceae</taxon>
        <taxon>Paenibacillus</taxon>
    </lineage>
</organism>
<accession>A0ABR9ATF8</accession>
<evidence type="ECO:0000313" key="1">
    <source>
        <dbReference type="EMBL" id="MBD8497388.1"/>
    </source>
</evidence>
<sequence length="136" mass="15458">MNASRTAKLEVWYDSWCPLCQQIHKRLLKLDWFKSLQFVSIREPELITKLGQYGVTIEEVEKELHVRWIASNSIQSGIHAVTSISKLVVPLWPLYPLLALLAKTAAGKKLYNWIAGGRMIIPVGHCTDGFCPLNKK</sequence>
<dbReference type="Proteomes" id="UP000634529">
    <property type="component" value="Unassembled WGS sequence"/>
</dbReference>
<proteinExistence type="predicted"/>
<gene>
    <name evidence="1" type="ORF">IFO66_03640</name>
</gene>
<dbReference type="InterPro" id="IPR007263">
    <property type="entry name" value="DCC1-like"/>
</dbReference>
<dbReference type="Pfam" id="PF04134">
    <property type="entry name" value="DCC1-like"/>
    <property type="match status" value="1"/>
</dbReference>